<dbReference type="SMART" id="SM00635">
    <property type="entry name" value="BID_2"/>
    <property type="match status" value="5"/>
</dbReference>
<dbReference type="Gene3D" id="2.60.40.710">
    <property type="entry name" value="Endoglucanase-like"/>
    <property type="match status" value="2"/>
</dbReference>
<dbReference type="GO" id="GO:0010411">
    <property type="term" value="P:xyloglucan metabolic process"/>
    <property type="evidence" value="ECO:0007669"/>
    <property type="project" value="TreeGrafter"/>
</dbReference>
<dbReference type="PANTHER" id="PTHR43739:SF5">
    <property type="entry name" value="EXO-ALPHA-SIALIDASE"/>
    <property type="match status" value="1"/>
</dbReference>
<reference evidence="3 4" key="1">
    <citation type="submission" date="2018-07" db="EMBL/GenBank/DDBJ databases">
        <title>Dyadobacter roseus sp. nov., isolated from rose rhizosphere soil.</title>
        <authorList>
            <person name="Chen L."/>
        </authorList>
    </citation>
    <scope>NUCLEOTIDE SEQUENCE [LARGE SCALE GENOMIC DNA]</scope>
    <source>
        <strain evidence="3 4">RS19</strain>
    </source>
</reference>
<dbReference type="Gene3D" id="2.60.120.430">
    <property type="entry name" value="Galactose-binding lectin"/>
    <property type="match status" value="1"/>
</dbReference>
<dbReference type="PANTHER" id="PTHR43739">
    <property type="entry name" value="XYLOGLUCANASE (EUROFUNG)"/>
    <property type="match status" value="1"/>
</dbReference>
<evidence type="ECO:0000256" key="1">
    <source>
        <dbReference type="SAM" id="SignalP"/>
    </source>
</evidence>
<dbReference type="SUPFAM" id="SSF49373">
    <property type="entry name" value="Invasin/intimin cell-adhesion fragments"/>
    <property type="match status" value="6"/>
</dbReference>
<dbReference type="RefSeq" id="WP_115828917.1">
    <property type="nucleotide sequence ID" value="NZ_QNUL01000001.1"/>
</dbReference>
<gene>
    <name evidence="3" type="ORF">DSL64_01820</name>
</gene>
<feature type="domain" description="CBM3" evidence="2">
    <location>
        <begin position="1724"/>
        <end position="1875"/>
    </location>
</feature>
<dbReference type="SUPFAM" id="SSF110296">
    <property type="entry name" value="Oligoxyloglucan reducing end-specific cellobiohydrolase"/>
    <property type="match status" value="2"/>
</dbReference>
<dbReference type="InterPro" id="IPR015943">
    <property type="entry name" value="WD40/YVTN_repeat-like_dom_sf"/>
</dbReference>
<accession>A0A3D8YJL9</accession>
<dbReference type="SUPFAM" id="SSF49384">
    <property type="entry name" value="Carbohydrate-binding domain"/>
    <property type="match status" value="2"/>
</dbReference>
<dbReference type="Pfam" id="PF11721">
    <property type="entry name" value="Malectin"/>
    <property type="match status" value="1"/>
</dbReference>
<dbReference type="InterPro" id="IPR008965">
    <property type="entry name" value="CBM2/CBM3_carb-bd_dom_sf"/>
</dbReference>
<dbReference type="GO" id="GO:0030248">
    <property type="term" value="F:cellulose binding"/>
    <property type="evidence" value="ECO:0007669"/>
    <property type="project" value="InterPro"/>
</dbReference>
<proteinExistence type="predicted"/>
<dbReference type="InterPro" id="IPR026444">
    <property type="entry name" value="Secre_tail"/>
</dbReference>
<organism evidence="3 4">
    <name type="scientific">Dyadobacter luteus</name>
    <dbReference type="NCBI Taxonomy" id="2259619"/>
    <lineage>
        <taxon>Bacteria</taxon>
        <taxon>Pseudomonadati</taxon>
        <taxon>Bacteroidota</taxon>
        <taxon>Cytophagia</taxon>
        <taxon>Cytophagales</taxon>
        <taxon>Spirosomataceae</taxon>
        <taxon>Dyadobacter</taxon>
    </lineage>
</organism>
<dbReference type="InterPro" id="IPR052025">
    <property type="entry name" value="Xyloglucanase_GH74"/>
</dbReference>
<dbReference type="InterPro" id="IPR021720">
    <property type="entry name" value="Malectin_dom"/>
</dbReference>
<dbReference type="SMART" id="SM01067">
    <property type="entry name" value="CBM_3"/>
    <property type="match status" value="2"/>
</dbReference>
<dbReference type="Gene3D" id="2.130.10.10">
    <property type="entry name" value="YVTN repeat-like/Quinoprotein amine dehydrogenase"/>
    <property type="match status" value="2"/>
</dbReference>
<sequence length="1975" mass="206973">MKKLFRTMALFIVLTGALHFIANAQSYNWRPVKMGGGGNVTSIKAHPKVPNLYFITTDVGTPYRWNHAAQKWEDLMWYDKIPTTYWNWEVAARCGDLAFDPNDATGNILYATIQTGKGANPGGGTGVGTVMKSIDRGATWTDCQLPITVLPNSDQTFTDRLVVDPNNSNVVYVTTRANGTYKSTAAGAVGSWIKVNTSLPDDLPGRFIVFDKSGGVLGGVTKNIFLGSRDGVFRSTDGGNTFVLMPGSPIRPRRASISNDGTLFVTQTLRDWNIKEEGTTVNKWNGNSWIDITPASGKQYSSVGVNPVNSNEVIIATAGTWNHDVAYRSTNGGNSGSWTPMVPATRDVTEAPHSSGNGANGNIGHDINGFVWDPFNEGQVWFSDMLDVGQTTNVWASRVTWKLRNNGLEEIVVAGPLVAPPFGPNYLVSTTGDVGGFDHKTLDMPPAKGISSFFITNTGCNTSGGAIQYSDPNFIARVGSDGWNGSGIGGYSTDGGTSYTKFASLPGTRGRIAVSATSRKMVWVTQGGLTYQSSNLGTTWTPASGVPNAVLKPGDIYQIWAGMNPLAADKVNGDMFYIYAAGKMYVSTNGGVSFAATAASNLPNVGNVAQMNIETTPGKEGDLWIAFAANSSQYSNDAGLYHSTDAGQSFTKVNPTGITKVKWVAVGKADTTASSNPVIYVTSESTPINGVTHGVFRSDDNGASWTTIANPVPGIVSNIAADLHGRVYLGIAGNGIFVGEPSGGPVVSVAVTPAADSVIVGLTKQLKATLTPAYPSNTAVSWSSSDDNIATVSSTGLVTGVSAGIANITVTTQDGGKTAQSSIKVTPVIHVTSVLLDSTITIGLSTSRNLTAIVLPANALNKNVSWASSDTTVARINSSGLVTGLKLGTTTITVTTEDGAKTATGVLTVGTTVIANNCGGPTIGNFVADNPQSYNMWTSTVTNAIDISGVVRPAPAGAYKTQRNTGERMTYLYENLIPNSKYVVRLHFAELSTVITAGKRKFNVTANTVADTLLKNFDIFTQAGGRYKGIVREFEVKSTAQGQISLVFRPIANLNYPAINAIEIGVTPLTSVAVNPSTAIVGVGDTTRLASVVSPANATNQRVTWTSSNTSVVSVDANGLLRGISPGSVVITATTDESKKTATSTVTAANIVVTGVSIPAISAVGVNNSITLAATVQPANATNKAVVWSSSDAGIVSVNQSGVVTGVSPGNATITVTTQDGAKTASSAITSSNVLLTSLVLNKTAATVGVGDTTSIKATVAPAIASNKTVIWSSSDPSIATVSNNGLVTAVAIGTATITATAQDASGISSSSAITVVSAGACGIMTNNGFESGFVNWLRNPNAAAAKIGTSAKSGLKSAVITAEQGAINYGKTINVTAGSEINFEVWAKVEGTPNPANASQLIFPWWAGIGLDFYDAQGAKVDAAKIELQVYPSTPGANGTVYSKYAGTRTVPANAVRIGIWASKAGPSGQFVLDDFCLTIAPPPQTAQTIAMDTISPKIVGAAGFDAGAVASSGLPVSYASSDTTVAIISDGKIQVVAPGSAVITASQIGNETYSAAPSLSRTLFVSSGLKVLYKDGDNGQVDNNNIKPFLTISNESPVAVPYSELTARYWITAENYAGINKWIDYAEMGNNKVSMNYVELEKPRQGALGYVEYQFNSSAGNLNAGGNSGVIQSRFANLNWENLAETDDYSFKNGSTFAENKHITLYRNGQLWWGTEPDSITAVADVKVSSENKNTNSAPSSLSTWLKIENKGNVPLDYADLSVRYWFTADGTANLNYWIDFAKLGTANISGQFTSGQQKADADTYFEIKPAASLGKLYPLSSTGNIQYRIAKSDWSVFNEANDYSFKAAGNFAENSKITVYYKGTLVYGQEPAGQSVSRMYFPVENGASSGMTATVLGNPVQGEHAEVVIKGATAPVINIIVTDKNGRALYRKSIEKPSEIEQHSLPVGKGSGLYLIRVESGRETSVIKVIKP</sequence>
<feature type="chain" id="PRO_5017582421" description="CBM3 domain-containing protein" evidence="1">
    <location>
        <begin position="25"/>
        <end position="1975"/>
    </location>
</feature>
<evidence type="ECO:0000259" key="2">
    <source>
        <dbReference type="PROSITE" id="PS51172"/>
    </source>
</evidence>
<feature type="signal peptide" evidence="1">
    <location>
        <begin position="1"/>
        <end position="24"/>
    </location>
</feature>
<evidence type="ECO:0000313" key="3">
    <source>
        <dbReference type="EMBL" id="REA64311.1"/>
    </source>
</evidence>
<evidence type="ECO:0000313" key="4">
    <source>
        <dbReference type="Proteomes" id="UP000256373"/>
    </source>
</evidence>
<keyword evidence="4" id="KW-1185">Reference proteome</keyword>
<dbReference type="InterPro" id="IPR036966">
    <property type="entry name" value="CBM3_sf"/>
</dbReference>
<protein>
    <recommendedName>
        <fullName evidence="2">CBM3 domain-containing protein</fullName>
    </recommendedName>
</protein>
<dbReference type="InterPro" id="IPR001956">
    <property type="entry name" value="CBM3"/>
</dbReference>
<dbReference type="Proteomes" id="UP000256373">
    <property type="component" value="Unassembled WGS sequence"/>
</dbReference>
<dbReference type="InterPro" id="IPR003343">
    <property type="entry name" value="Big_2"/>
</dbReference>
<dbReference type="PROSITE" id="PS51172">
    <property type="entry name" value="CBM3"/>
    <property type="match status" value="2"/>
</dbReference>
<comment type="caution">
    <text evidence="3">The sequence shown here is derived from an EMBL/GenBank/DDBJ whole genome shotgun (WGS) entry which is preliminary data.</text>
</comment>
<name>A0A3D8YJL9_9BACT</name>
<dbReference type="OrthoDB" id="610388at2"/>
<dbReference type="InterPro" id="IPR008964">
    <property type="entry name" value="Invasin/intimin_cell_adhesion"/>
</dbReference>
<dbReference type="Pfam" id="PF02368">
    <property type="entry name" value="Big_2"/>
    <property type="match status" value="5"/>
</dbReference>
<dbReference type="Gene3D" id="2.60.40.1080">
    <property type="match status" value="6"/>
</dbReference>
<dbReference type="Pfam" id="PF00942">
    <property type="entry name" value="CBM_3"/>
    <property type="match status" value="2"/>
</dbReference>
<feature type="domain" description="CBM3" evidence="2">
    <location>
        <begin position="1568"/>
        <end position="1720"/>
    </location>
</feature>
<dbReference type="NCBIfam" id="TIGR04183">
    <property type="entry name" value="Por_Secre_tail"/>
    <property type="match status" value="1"/>
</dbReference>
<dbReference type="EMBL" id="QNUL01000001">
    <property type="protein sequence ID" value="REA64311.1"/>
    <property type="molecule type" value="Genomic_DNA"/>
</dbReference>
<keyword evidence="1" id="KW-0732">Signal</keyword>